<evidence type="ECO:0000313" key="2">
    <source>
        <dbReference type="Proteomes" id="UP000701702"/>
    </source>
</evidence>
<sequence length="332" mass="37091">MDIKEIFGNKQPTAKPVRTRFRAYKLDMAGALCSYYAGDHFTLIEAMDTDTSRSSLLEEMKICGKSQIDTLHITSWDNDHCEVNALKWILKTLRPKTIETPGYTHTSQCSKDCQELIALYKAERRTAGKEAKVVRVTPEYISGLDKAAALGYNDIVYHPKKIYPDSNDNSTVKLFRAGSFNVLSTGDVEHHDIGAYLRSCGKLRRELDVLVLPHHGGPVDLMTEKLLTTLRPSLAVCTSNTANQHEHPDPSIRKLLSGLNIPLMTTKRGDVLIESVGSHVSKYRATDLLSDGSSSQEELTFTARKFDLLSMNGDTIRDRLSHQNTGPGKRKR</sequence>
<dbReference type="PANTHER" id="PTHR30619:SF1">
    <property type="entry name" value="RECOMBINATION PROTEIN 2"/>
    <property type="match status" value="1"/>
</dbReference>
<dbReference type="InterPro" id="IPR052159">
    <property type="entry name" value="Competence_DNA_uptake"/>
</dbReference>
<evidence type="ECO:0008006" key="3">
    <source>
        <dbReference type="Google" id="ProtNLM"/>
    </source>
</evidence>
<dbReference type="PANTHER" id="PTHR30619">
    <property type="entry name" value="DNA INTERNALIZATION/COMPETENCE PROTEIN COMEC/REC2"/>
    <property type="match status" value="1"/>
</dbReference>
<proteinExistence type="predicted"/>
<dbReference type="RefSeq" id="WP_224007887.1">
    <property type="nucleotide sequence ID" value="NZ_CAJZAF010000036.1"/>
</dbReference>
<organism evidence="1 2">
    <name type="scientific">Cupriavidus pinatubonensis</name>
    <dbReference type="NCBI Taxonomy" id="248026"/>
    <lineage>
        <taxon>Bacteria</taxon>
        <taxon>Pseudomonadati</taxon>
        <taxon>Pseudomonadota</taxon>
        <taxon>Betaproteobacteria</taxon>
        <taxon>Burkholderiales</taxon>
        <taxon>Burkholderiaceae</taxon>
        <taxon>Cupriavidus</taxon>
    </lineage>
</organism>
<accession>A0ABM8XU25</accession>
<dbReference type="InterPro" id="IPR036866">
    <property type="entry name" value="RibonucZ/Hydroxyglut_hydro"/>
</dbReference>
<comment type="caution">
    <text evidence="1">The sequence shown here is derived from an EMBL/GenBank/DDBJ whole genome shotgun (WGS) entry which is preliminary data.</text>
</comment>
<reference evidence="1 2" key="1">
    <citation type="submission" date="2021-08" db="EMBL/GenBank/DDBJ databases">
        <authorList>
            <person name="Peeters C."/>
        </authorList>
    </citation>
    <scope>NUCLEOTIDE SEQUENCE [LARGE SCALE GENOMIC DNA]</scope>
    <source>
        <strain evidence="1 2">LMG 23994</strain>
    </source>
</reference>
<dbReference type="SUPFAM" id="SSF56281">
    <property type="entry name" value="Metallo-hydrolase/oxidoreductase"/>
    <property type="match status" value="1"/>
</dbReference>
<dbReference type="EMBL" id="CAJZAF010000036">
    <property type="protein sequence ID" value="CAG9183864.1"/>
    <property type="molecule type" value="Genomic_DNA"/>
</dbReference>
<dbReference type="Proteomes" id="UP000701702">
    <property type="component" value="Unassembled WGS sequence"/>
</dbReference>
<protein>
    <recommendedName>
        <fullName evidence="3">Beta-lactamase-like protein</fullName>
    </recommendedName>
</protein>
<gene>
    <name evidence="1" type="ORF">LMG23994_05248</name>
</gene>
<keyword evidence="2" id="KW-1185">Reference proteome</keyword>
<dbReference type="Gene3D" id="3.60.15.10">
    <property type="entry name" value="Ribonuclease Z/Hydroxyacylglutathione hydrolase-like"/>
    <property type="match status" value="1"/>
</dbReference>
<evidence type="ECO:0000313" key="1">
    <source>
        <dbReference type="EMBL" id="CAG9183864.1"/>
    </source>
</evidence>
<name>A0ABM8XU25_9BURK</name>